<sequence>MLTFSALENIEKKSRIEQDMDTESVNIIGLEFASQDTVGCKDATSHNADNTPVSNIPSGICTTPSSRTAANLNSPPISAKRKLVDVYELRS</sequence>
<reference evidence="1" key="1">
    <citation type="submission" date="2023-04" db="EMBL/GenBank/DDBJ databases">
        <authorList>
            <person name="Vijverberg K."/>
            <person name="Xiong W."/>
            <person name="Schranz E."/>
        </authorList>
    </citation>
    <scope>NUCLEOTIDE SEQUENCE</scope>
</reference>
<dbReference type="AlphaFoldDB" id="A0AA35VLX1"/>
<organism evidence="1 2">
    <name type="scientific">Lactuca saligna</name>
    <name type="common">Willowleaf lettuce</name>
    <dbReference type="NCBI Taxonomy" id="75948"/>
    <lineage>
        <taxon>Eukaryota</taxon>
        <taxon>Viridiplantae</taxon>
        <taxon>Streptophyta</taxon>
        <taxon>Embryophyta</taxon>
        <taxon>Tracheophyta</taxon>
        <taxon>Spermatophyta</taxon>
        <taxon>Magnoliopsida</taxon>
        <taxon>eudicotyledons</taxon>
        <taxon>Gunneridae</taxon>
        <taxon>Pentapetalae</taxon>
        <taxon>asterids</taxon>
        <taxon>campanulids</taxon>
        <taxon>Asterales</taxon>
        <taxon>Asteraceae</taxon>
        <taxon>Cichorioideae</taxon>
        <taxon>Cichorieae</taxon>
        <taxon>Lactucinae</taxon>
        <taxon>Lactuca</taxon>
    </lineage>
</organism>
<proteinExistence type="predicted"/>
<gene>
    <name evidence="1" type="ORF">LSALG_LOCUS11500</name>
</gene>
<protein>
    <submittedName>
        <fullName evidence="1">Uncharacterized protein</fullName>
    </submittedName>
</protein>
<name>A0AA35VLX1_LACSI</name>
<keyword evidence="2" id="KW-1185">Reference proteome</keyword>
<dbReference type="EMBL" id="OX465078">
    <property type="protein sequence ID" value="CAI9271224.1"/>
    <property type="molecule type" value="Genomic_DNA"/>
</dbReference>
<evidence type="ECO:0000313" key="2">
    <source>
        <dbReference type="Proteomes" id="UP001177003"/>
    </source>
</evidence>
<dbReference type="Proteomes" id="UP001177003">
    <property type="component" value="Chromosome 2"/>
</dbReference>
<accession>A0AA35VLX1</accession>
<evidence type="ECO:0000313" key="1">
    <source>
        <dbReference type="EMBL" id="CAI9271224.1"/>
    </source>
</evidence>